<keyword evidence="1" id="KW-0812">Transmembrane</keyword>
<evidence type="ECO:0000256" key="1">
    <source>
        <dbReference type="SAM" id="Phobius"/>
    </source>
</evidence>
<name>A0A8H7RFK3_9FUNG</name>
<dbReference type="AlphaFoldDB" id="A0A8H7RFK3"/>
<gene>
    <name evidence="2" type="ORF">INT47_008288</name>
</gene>
<sequence length="413" mass="46559">MCLDAPAEFLGKPIRFQWNPCETQHHLQLRKRSYFRSAPMEIAFQCLHTEPSICNKAERAFQKAGKTIASTFLFKEPVRVNATMMSFCQVTGECGKNMMTLGGSSPARAIPLLNSDGMTRLHPQALVKQFGLTDHPAFAPFDIIGIFNADAPFWFEEDNVPIGRNQADFSFVILHELMHGLGFYSGWNEYIGPHMITPDPSPFLANQLMLSINPGTTAIHPSQFLESAMDRLMTDEKRRFLSEHTRELNRMEAESLEALVVDPRFKAVQSVSEFATEPGTLGIQLSKEEWVVLETGLTPFQPGSSISHVAYSEYTHTPDFLMRFMQDRGLTLQEAVQRGEGKGPIGPLLLRIFEEMGYATVNRPDTVPPLMLFRSGIQKNQRLDKGTLTSSMAIHNSPTLLYLFFYLLIVLIY</sequence>
<keyword evidence="3" id="KW-1185">Reference proteome</keyword>
<reference evidence="2" key="1">
    <citation type="submission" date="2020-12" db="EMBL/GenBank/DDBJ databases">
        <title>Metabolic potential, ecology and presence of endohyphal bacteria is reflected in genomic diversity of Mucoromycotina.</title>
        <authorList>
            <person name="Muszewska A."/>
            <person name="Okrasinska A."/>
            <person name="Steczkiewicz K."/>
            <person name="Drgas O."/>
            <person name="Orlowska M."/>
            <person name="Perlinska-Lenart U."/>
            <person name="Aleksandrzak-Piekarczyk T."/>
            <person name="Szatraj K."/>
            <person name="Zielenkiewicz U."/>
            <person name="Pilsyk S."/>
            <person name="Malc E."/>
            <person name="Mieczkowski P."/>
            <person name="Kruszewska J.S."/>
            <person name="Biernat P."/>
            <person name="Pawlowska J."/>
        </authorList>
    </citation>
    <scope>NUCLEOTIDE SEQUENCE</scope>
    <source>
        <strain evidence="2">WA0000017839</strain>
    </source>
</reference>
<keyword evidence="1" id="KW-1133">Transmembrane helix</keyword>
<protein>
    <recommendedName>
        <fullName evidence="4">Sequence orphan</fullName>
    </recommendedName>
</protein>
<evidence type="ECO:0000313" key="2">
    <source>
        <dbReference type="EMBL" id="KAG2209445.1"/>
    </source>
</evidence>
<feature type="transmembrane region" description="Helical" evidence="1">
    <location>
        <begin position="392"/>
        <end position="412"/>
    </location>
</feature>
<keyword evidence="1" id="KW-0472">Membrane</keyword>
<dbReference type="Proteomes" id="UP000603453">
    <property type="component" value="Unassembled WGS sequence"/>
</dbReference>
<organism evidence="2 3">
    <name type="scientific">Mucor saturninus</name>
    <dbReference type="NCBI Taxonomy" id="64648"/>
    <lineage>
        <taxon>Eukaryota</taxon>
        <taxon>Fungi</taxon>
        <taxon>Fungi incertae sedis</taxon>
        <taxon>Mucoromycota</taxon>
        <taxon>Mucoromycotina</taxon>
        <taxon>Mucoromycetes</taxon>
        <taxon>Mucorales</taxon>
        <taxon>Mucorineae</taxon>
        <taxon>Mucoraceae</taxon>
        <taxon>Mucor</taxon>
    </lineage>
</organism>
<proteinExistence type="predicted"/>
<dbReference type="OrthoDB" id="73465at2759"/>
<comment type="caution">
    <text evidence="2">The sequence shown here is derived from an EMBL/GenBank/DDBJ whole genome shotgun (WGS) entry which is preliminary data.</text>
</comment>
<accession>A0A8H7RFK3</accession>
<dbReference type="EMBL" id="JAEPRD010000015">
    <property type="protein sequence ID" value="KAG2209445.1"/>
    <property type="molecule type" value="Genomic_DNA"/>
</dbReference>
<evidence type="ECO:0008006" key="4">
    <source>
        <dbReference type="Google" id="ProtNLM"/>
    </source>
</evidence>
<evidence type="ECO:0000313" key="3">
    <source>
        <dbReference type="Proteomes" id="UP000603453"/>
    </source>
</evidence>